<organism evidence="1 2">
    <name type="scientific">Triparma strigata</name>
    <dbReference type="NCBI Taxonomy" id="1606541"/>
    <lineage>
        <taxon>Eukaryota</taxon>
        <taxon>Sar</taxon>
        <taxon>Stramenopiles</taxon>
        <taxon>Ochrophyta</taxon>
        <taxon>Bolidophyceae</taxon>
        <taxon>Parmales</taxon>
        <taxon>Triparmaceae</taxon>
        <taxon>Triparma</taxon>
    </lineage>
</organism>
<protein>
    <submittedName>
        <fullName evidence="1">Uncharacterized protein</fullName>
    </submittedName>
</protein>
<evidence type="ECO:0000313" key="2">
    <source>
        <dbReference type="Proteomes" id="UP001165085"/>
    </source>
</evidence>
<gene>
    <name evidence="1" type="ORF">TrST_g8632</name>
</gene>
<name>A0A9W7C6U8_9STRA</name>
<dbReference type="AlphaFoldDB" id="A0A9W7C6U8"/>
<dbReference type="OrthoDB" id="48201at2759"/>
<proteinExistence type="predicted"/>
<comment type="caution">
    <text evidence="1">The sequence shown here is derived from an EMBL/GenBank/DDBJ whole genome shotgun (WGS) entry which is preliminary data.</text>
</comment>
<sequence>MLVISRLLLVFYLCYCCNGLSLRLLKPLVRLYSLQTVTTEAEVRPEANQLASQLIRHYHHPNRSPLNEERIDNLISDLISSPSAYDPSDLSNSKLYLSLYTVGPKPLWLNNFNVAGQQYSDGSVINYSEVNGPNLYLTASGHYALSSPSLSPPSSCPVDYSVSVTSAEIGVVLNPRLSPLKLNLPIRGTGSLRVLYADRNLRILTTPKETKGTGLPFGLDEYIKWEGEGTTVVQVNEEKVFEDDANGNVYKAGYRL</sequence>
<dbReference type="Proteomes" id="UP001165085">
    <property type="component" value="Unassembled WGS sequence"/>
</dbReference>
<keyword evidence="2" id="KW-1185">Reference proteome</keyword>
<accession>A0A9W7C6U8</accession>
<dbReference type="EMBL" id="BRXY01000567">
    <property type="protein sequence ID" value="GMI00255.1"/>
    <property type="molecule type" value="Genomic_DNA"/>
</dbReference>
<reference evidence="2" key="1">
    <citation type="journal article" date="2023" name="Commun. Biol.">
        <title>Genome analysis of Parmales, the sister group of diatoms, reveals the evolutionary specialization of diatoms from phago-mixotrophs to photoautotrophs.</title>
        <authorList>
            <person name="Ban H."/>
            <person name="Sato S."/>
            <person name="Yoshikawa S."/>
            <person name="Yamada K."/>
            <person name="Nakamura Y."/>
            <person name="Ichinomiya M."/>
            <person name="Sato N."/>
            <person name="Blanc-Mathieu R."/>
            <person name="Endo H."/>
            <person name="Kuwata A."/>
            <person name="Ogata H."/>
        </authorList>
    </citation>
    <scope>NUCLEOTIDE SEQUENCE [LARGE SCALE GENOMIC DNA]</scope>
    <source>
        <strain evidence="2">NIES 3701</strain>
    </source>
</reference>
<evidence type="ECO:0000313" key="1">
    <source>
        <dbReference type="EMBL" id="GMI00255.1"/>
    </source>
</evidence>